<dbReference type="EMBL" id="KN832972">
    <property type="protein sequence ID" value="KIM90879.1"/>
    <property type="molecule type" value="Genomic_DNA"/>
</dbReference>
<dbReference type="OrthoDB" id="548474at2759"/>
<evidence type="ECO:0000256" key="2">
    <source>
        <dbReference type="SAM" id="MobiDB-lite"/>
    </source>
</evidence>
<feature type="region of interest" description="Disordered" evidence="2">
    <location>
        <begin position="90"/>
        <end position="121"/>
    </location>
</feature>
<dbReference type="GO" id="GO:0030674">
    <property type="term" value="F:protein-macromolecule adaptor activity"/>
    <property type="evidence" value="ECO:0007669"/>
    <property type="project" value="TreeGrafter"/>
</dbReference>
<sequence>MDYTPRHPQPFTLEQAILLDVAVLSEEITRLQNSLQHLKGTQEELRQHVATSSSPDPDFIEAILENEEVIGSQEERVVILRLALAHKGASTNSGHYDLTPSRSSATNEQSQADIGDEGVHL</sequence>
<name>A0A0C3GGV5_PILCF</name>
<keyword evidence="1" id="KW-0175">Coiled coil</keyword>
<protein>
    <submittedName>
        <fullName evidence="3">Uncharacterized protein</fullName>
    </submittedName>
</protein>
<evidence type="ECO:0000256" key="1">
    <source>
        <dbReference type="SAM" id="Coils"/>
    </source>
</evidence>
<dbReference type="Proteomes" id="UP000054166">
    <property type="component" value="Unassembled WGS sequence"/>
</dbReference>
<keyword evidence="4" id="KW-1185">Reference proteome</keyword>
<reference evidence="3 4" key="1">
    <citation type="submission" date="2014-04" db="EMBL/GenBank/DDBJ databases">
        <authorList>
            <consortium name="DOE Joint Genome Institute"/>
            <person name="Kuo A."/>
            <person name="Tarkka M."/>
            <person name="Buscot F."/>
            <person name="Kohler A."/>
            <person name="Nagy L.G."/>
            <person name="Floudas D."/>
            <person name="Copeland A."/>
            <person name="Barry K.W."/>
            <person name="Cichocki N."/>
            <person name="Veneault-Fourrey C."/>
            <person name="LaButti K."/>
            <person name="Lindquist E.A."/>
            <person name="Lipzen A."/>
            <person name="Lundell T."/>
            <person name="Morin E."/>
            <person name="Murat C."/>
            <person name="Sun H."/>
            <person name="Tunlid A."/>
            <person name="Henrissat B."/>
            <person name="Grigoriev I.V."/>
            <person name="Hibbett D.S."/>
            <person name="Martin F."/>
            <person name="Nordberg H.P."/>
            <person name="Cantor M.N."/>
            <person name="Hua S.X."/>
        </authorList>
    </citation>
    <scope>NUCLEOTIDE SEQUENCE [LARGE SCALE GENOMIC DNA]</scope>
    <source>
        <strain evidence="3 4">F 1598</strain>
    </source>
</reference>
<evidence type="ECO:0000313" key="3">
    <source>
        <dbReference type="EMBL" id="KIM90879.1"/>
    </source>
</evidence>
<dbReference type="GO" id="GO:0070682">
    <property type="term" value="P:proteasome regulatory particle assembly"/>
    <property type="evidence" value="ECO:0007669"/>
    <property type="project" value="InterPro"/>
</dbReference>
<reference evidence="4" key="2">
    <citation type="submission" date="2015-01" db="EMBL/GenBank/DDBJ databases">
        <title>Evolutionary Origins and Diversification of the Mycorrhizal Mutualists.</title>
        <authorList>
            <consortium name="DOE Joint Genome Institute"/>
            <consortium name="Mycorrhizal Genomics Consortium"/>
            <person name="Kohler A."/>
            <person name="Kuo A."/>
            <person name="Nagy L.G."/>
            <person name="Floudas D."/>
            <person name="Copeland A."/>
            <person name="Barry K.W."/>
            <person name="Cichocki N."/>
            <person name="Veneault-Fourrey C."/>
            <person name="LaButti K."/>
            <person name="Lindquist E.A."/>
            <person name="Lipzen A."/>
            <person name="Lundell T."/>
            <person name="Morin E."/>
            <person name="Murat C."/>
            <person name="Riley R."/>
            <person name="Ohm R."/>
            <person name="Sun H."/>
            <person name="Tunlid A."/>
            <person name="Henrissat B."/>
            <person name="Grigoriev I.V."/>
            <person name="Hibbett D.S."/>
            <person name="Martin F."/>
        </authorList>
    </citation>
    <scope>NUCLEOTIDE SEQUENCE [LARGE SCALE GENOMIC DNA]</scope>
    <source>
        <strain evidence="4">F 1598</strain>
    </source>
</reference>
<dbReference type="STRING" id="765440.A0A0C3GGV5"/>
<gene>
    <name evidence="3" type="ORF">PILCRDRAFT_811373</name>
</gene>
<dbReference type="AlphaFoldDB" id="A0A0C3GGV5"/>
<evidence type="ECO:0000313" key="4">
    <source>
        <dbReference type="Proteomes" id="UP000054166"/>
    </source>
</evidence>
<feature type="compositionally biased region" description="Polar residues" evidence="2">
    <location>
        <begin position="90"/>
        <end position="112"/>
    </location>
</feature>
<proteinExistence type="predicted"/>
<dbReference type="InParanoid" id="A0A0C3GGV5"/>
<dbReference type="PANTHER" id="PTHR40422:SF1">
    <property type="entry name" value="TRANSLATION MACHINERY-ASSOCIATED PROTEIN 17"/>
    <property type="match status" value="1"/>
</dbReference>
<dbReference type="InterPro" id="IPR038966">
    <property type="entry name" value="TMA17"/>
</dbReference>
<organism evidence="3 4">
    <name type="scientific">Piloderma croceum (strain F 1598)</name>
    <dbReference type="NCBI Taxonomy" id="765440"/>
    <lineage>
        <taxon>Eukaryota</taxon>
        <taxon>Fungi</taxon>
        <taxon>Dikarya</taxon>
        <taxon>Basidiomycota</taxon>
        <taxon>Agaricomycotina</taxon>
        <taxon>Agaricomycetes</taxon>
        <taxon>Agaricomycetidae</taxon>
        <taxon>Atheliales</taxon>
        <taxon>Atheliaceae</taxon>
        <taxon>Piloderma</taxon>
    </lineage>
</organism>
<accession>A0A0C3GGV5</accession>
<dbReference type="HOGENOM" id="CLU_140541_1_0_1"/>
<feature type="coiled-coil region" evidence="1">
    <location>
        <begin position="21"/>
        <end position="48"/>
    </location>
</feature>
<dbReference type="PANTHER" id="PTHR40422">
    <property type="entry name" value="TRANSLATION MACHINERY-ASSOCIATED PROTEIN 17"/>
    <property type="match status" value="1"/>
</dbReference>